<dbReference type="SUPFAM" id="SSF50939">
    <property type="entry name" value="Sialidases"/>
    <property type="match status" value="1"/>
</dbReference>
<name>A0ABU5QL83_9BACT</name>
<dbReference type="GO" id="GO:0016798">
    <property type="term" value="F:hydrolase activity, acting on glycosyl bonds"/>
    <property type="evidence" value="ECO:0007669"/>
    <property type="project" value="UniProtKB-KW"/>
</dbReference>
<dbReference type="InterPro" id="IPR054490">
    <property type="entry name" value="BT_1020-like_b-sandwich_1"/>
</dbReference>
<keyword evidence="5" id="KW-1185">Reference proteome</keyword>
<dbReference type="RefSeq" id="WP_323248456.1">
    <property type="nucleotide sequence ID" value="NZ_JAYFUL010000010.1"/>
</dbReference>
<proteinExistence type="predicted"/>
<dbReference type="Proteomes" id="UP001304671">
    <property type="component" value="Unassembled WGS sequence"/>
</dbReference>
<protein>
    <submittedName>
        <fullName evidence="4">Six-hairpin glycosidase</fullName>
    </submittedName>
</protein>
<evidence type="ECO:0000259" key="2">
    <source>
        <dbReference type="Pfam" id="PF22585"/>
    </source>
</evidence>
<keyword evidence="4" id="KW-0326">Glycosidase</keyword>
<evidence type="ECO:0000313" key="4">
    <source>
        <dbReference type="EMBL" id="MEA5257817.1"/>
    </source>
</evidence>
<accession>A0ABU5QL83</accession>
<sequence length="613" mass="69514">MNQLKYILSGLSIILSFTIKAQDTVRYIGETLSNVDYHHGQLSPAVGVHNIQVFHANRENPVLAGGNNWTYNHAPMLAYWNNTFYLQYLSNPSGEHIPPGQTLLLTSKDGYHWSIPTVIFPPYKIPDGWTKTGYKGVAKDLYAVMHQRMGFYVSKKKRLLTLAYYGITMDAKDDPNDGKGIGRVVREVLGDGKFGEIYFIRNNASWDKSKSIYPLYTASKDKGFIEACDELLATPLMMQQWVEEADRDDPLIPLKREAKAFSYYHLPDNRVVGLWKHALTSISTDEGKTWQYNPLRAPGFVNSNAKIWGQKTSDGKYATVYNPSEFRWPLAVSTSKDGLNYTNLLLVNGEISSMRYGGNFKSYGPQYVRGIIEGDGVVPDGNMWLTYSMNKEDLWVSKVPVPVVDEVKNHVNEFFATMKNGEELKYWNIFSPIYAPVAIEKIGDGSKALVLRDKDKFDFAKAERVIPESKKVAVEFTIIPQQSDKGLLHIDFVDAKGTPAVRLIFDADSAFKAKVGYRNSGIMKYEARQEYSIRIELDRHKRMFNVFVNGQSKGTKLFFAPVASFKRVIFRTGEIRRFPDSDTPTDQSYDLKNAGELDKEAVFIIKSFKTSAY</sequence>
<gene>
    <name evidence="4" type="ORF">VB264_08470</name>
</gene>
<dbReference type="Pfam" id="PF13088">
    <property type="entry name" value="BNR_2"/>
    <property type="match status" value="1"/>
</dbReference>
<dbReference type="InterPro" id="IPR056425">
    <property type="entry name" value="Beta-prop_BT_1020"/>
</dbReference>
<dbReference type="InterPro" id="IPR036278">
    <property type="entry name" value="Sialidase_sf"/>
</dbReference>
<evidence type="ECO:0000259" key="3">
    <source>
        <dbReference type="Pfam" id="PF24067"/>
    </source>
</evidence>
<feature type="domain" description="BT-1020-like N-terminal beta-propeller" evidence="3">
    <location>
        <begin position="23"/>
        <end position="257"/>
    </location>
</feature>
<dbReference type="InterPro" id="IPR011040">
    <property type="entry name" value="Sialidase"/>
</dbReference>
<evidence type="ECO:0000259" key="1">
    <source>
        <dbReference type="Pfam" id="PF13088"/>
    </source>
</evidence>
<keyword evidence="4" id="KW-0378">Hydrolase</keyword>
<reference evidence="4 5" key="1">
    <citation type="submission" date="2023-12" db="EMBL/GenBank/DDBJ databases">
        <title>Novel species of the genus Arcicella isolated from rivers.</title>
        <authorList>
            <person name="Lu H."/>
        </authorList>
    </citation>
    <scope>NUCLEOTIDE SEQUENCE [LARGE SCALE GENOMIC DNA]</scope>
    <source>
        <strain evidence="4 5">LMG 21963</strain>
    </source>
</reference>
<feature type="domain" description="Sialidase" evidence="1">
    <location>
        <begin position="277"/>
        <end position="348"/>
    </location>
</feature>
<dbReference type="Pfam" id="PF22585">
    <property type="entry name" value="Sialidase-like_CBM"/>
    <property type="match status" value="1"/>
</dbReference>
<feature type="domain" description="BT-1020-like structural beta-sandwich" evidence="2">
    <location>
        <begin position="427"/>
        <end position="587"/>
    </location>
</feature>
<dbReference type="EMBL" id="JAYFUL010000010">
    <property type="protein sequence ID" value="MEA5257817.1"/>
    <property type="molecule type" value="Genomic_DNA"/>
</dbReference>
<comment type="caution">
    <text evidence="4">The sequence shown here is derived from an EMBL/GenBank/DDBJ whole genome shotgun (WGS) entry which is preliminary data.</text>
</comment>
<evidence type="ECO:0000313" key="5">
    <source>
        <dbReference type="Proteomes" id="UP001304671"/>
    </source>
</evidence>
<organism evidence="4 5">
    <name type="scientific">Arcicella aquatica</name>
    <dbReference type="NCBI Taxonomy" id="217141"/>
    <lineage>
        <taxon>Bacteria</taxon>
        <taxon>Pseudomonadati</taxon>
        <taxon>Bacteroidota</taxon>
        <taxon>Cytophagia</taxon>
        <taxon>Cytophagales</taxon>
        <taxon>Flectobacillaceae</taxon>
        <taxon>Arcicella</taxon>
    </lineage>
</organism>
<dbReference type="Pfam" id="PF24067">
    <property type="entry name" value="Beta-prop_BT_1020"/>
    <property type="match status" value="1"/>
</dbReference>